<dbReference type="AlphaFoldDB" id="A0AAW0EFI7"/>
<evidence type="ECO:0000256" key="2">
    <source>
        <dbReference type="ARBA" id="ARBA00009190"/>
    </source>
</evidence>
<accession>A0AAW0EFI7</accession>
<dbReference type="Proteomes" id="UP001383192">
    <property type="component" value="Unassembled WGS sequence"/>
</dbReference>
<gene>
    <name evidence="9" type="ORF">VNI00_000172</name>
</gene>
<feature type="transmembrane region" description="Helical" evidence="7">
    <location>
        <begin position="98"/>
        <end position="117"/>
    </location>
</feature>
<feature type="transmembrane region" description="Helical" evidence="7">
    <location>
        <begin position="189"/>
        <end position="206"/>
    </location>
</feature>
<evidence type="ECO:0000256" key="4">
    <source>
        <dbReference type="ARBA" id="ARBA00022989"/>
    </source>
</evidence>
<comment type="caution">
    <text evidence="9">The sequence shown here is derived from an EMBL/GenBank/DDBJ whole genome shotgun (WGS) entry which is preliminary data.</text>
</comment>
<feature type="transmembrane region" description="Helical" evidence="7">
    <location>
        <begin position="740"/>
        <end position="761"/>
    </location>
</feature>
<dbReference type="Pfam" id="PF10334">
    <property type="entry name" value="BRE4"/>
    <property type="match status" value="1"/>
</dbReference>
<name>A0AAW0EFI7_9AGAR</name>
<dbReference type="GO" id="GO:0046873">
    <property type="term" value="F:metal ion transmembrane transporter activity"/>
    <property type="evidence" value="ECO:0007669"/>
    <property type="project" value="InterPro"/>
</dbReference>
<sequence length="808" mass="90627">MIMELLDEVIRLEKERRHNRLWTPVSRMFRWNGWELDEHGINHDEEDPDTIQGLTSAIMNDLGMARPRDPDALPPSNVFEWFISGIYKFVAGLGGGNALYAVKAGILTILMCLPSFIQSSAQFAYNNRFVWAIIMAQLTLARFRGDTTFGQVARIHQYLFGRSSRNGVMVHVHWLWTWQSIWFGSSPPMTVLIFLVTTFLVVGYSYQDSIIHLPGNPGVGWDVAWRRFVLRYSRSNRCLHFLILPSVLHNQKISTCHTCHDHIRDWSDLLRYSFIRQFPEHRGKPRDCYEPRRDRSKLNRSAVLKANVIYEFSLRGRWPAKRYHRVLELQLALTYSLSHLLSVIEHLEPAWTRAFLSRTRFSDPNFQGDILAVISMIATALRTGNPLPQITPCPLIDRFMLKYHGLNVVPREAEEDYGLPRTLTPETLENEQYMIFCVGVSTAFGIISRLDRLMLAVKEIVGEDYHIHGVGLTTTTKGGGVRVRSSDKHHTVQSTGERIELVLDNIPMTWVCEGIPRVLCLMSTGVGNGSQVETEGTLQALVQSFAMIIVSEVGDKTFLIAAILAMSNPRAVVFAGAFGSLVVMSILSAAMGHILPSLLPRQWTQLAAGILFLVFGAKMMVEGRQMKAGNEKIQEEMKEAEEEIEEDDARHDGTGAPESNGRVIPLEEMEEGGRRRSSSEERHRPAHNHRSQASFMEGARNFCSFFLGPVFVKAFVLTFLGEWGDRSQIATIALGAAHNAYVVAIGTIIGHGCCTAAAVIGGKYVSTKISVKHITLGGAVLFLLFGIIYLYESLVVSNADEISSIHVS</sequence>
<feature type="transmembrane region" description="Helical" evidence="7">
    <location>
        <begin position="702"/>
        <end position="720"/>
    </location>
</feature>
<dbReference type="InterPro" id="IPR001727">
    <property type="entry name" value="GDT1-like"/>
</dbReference>
<keyword evidence="3 7" id="KW-0812">Transmembrane</keyword>
<feature type="transmembrane region" description="Helical" evidence="7">
    <location>
        <begin position="603"/>
        <end position="621"/>
    </location>
</feature>
<dbReference type="InterPro" id="IPR018820">
    <property type="entry name" value="BRE4-related_DUF2421"/>
</dbReference>
<dbReference type="Pfam" id="PF01169">
    <property type="entry name" value="GDT1"/>
    <property type="match status" value="2"/>
</dbReference>
<dbReference type="PROSITE" id="PS01214">
    <property type="entry name" value="UPF0016"/>
    <property type="match status" value="1"/>
</dbReference>
<protein>
    <recommendedName>
        <fullName evidence="8">DUF2421 domain-containing protein</fullName>
    </recommendedName>
</protein>
<evidence type="ECO:0000256" key="3">
    <source>
        <dbReference type="ARBA" id="ARBA00022692"/>
    </source>
</evidence>
<evidence type="ECO:0000256" key="1">
    <source>
        <dbReference type="ARBA" id="ARBA00004141"/>
    </source>
</evidence>
<feature type="region of interest" description="Disordered" evidence="6">
    <location>
        <begin position="634"/>
        <end position="691"/>
    </location>
</feature>
<proteinExistence type="inferred from homology"/>
<dbReference type="EMBL" id="JAYKXP010000001">
    <property type="protein sequence ID" value="KAK7062684.1"/>
    <property type="molecule type" value="Genomic_DNA"/>
</dbReference>
<keyword evidence="5 7" id="KW-0472">Membrane</keyword>
<dbReference type="GO" id="GO:0016020">
    <property type="term" value="C:membrane"/>
    <property type="evidence" value="ECO:0007669"/>
    <property type="project" value="UniProtKB-SubCell"/>
</dbReference>
<keyword evidence="4 7" id="KW-1133">Transmembrane helix</keyword>
<comment type="subcellular location">
    <subcellularLocation>
        <location evidence="1">Membrane</location>
        <topology evidence="1">Multi-pass membrane protein</topology>
    </subcellularLocation>
</comment>
<feature type="transmembrane region" description="Helical" evidence="7">
    <location>
        <begin position="773"/>
        <end position="791"/>
    </location>
</feature>
<feature type="compositionally biased region" description="Basic and acidic residues" evidence="6">
    <location>
        <begin position="671"/>
        <end position="683"/>
    </location>
</feature>
<evidence type="ECO:0000256" key="5">
    <source>
        <dbReference type="ARBA" id="ARBA00023136"/>
    </source>
</evidence>
<dbReference type="InterPro" id="IPR049555">
    <property type="entry name" value="GDT1-like_CS"/>
</dbReference>
<feature type="transmembrane region" description="Helical" evidence="7">
    <location>
        <begin position="571"/>
        <end position="591"/>
    </location>
</feature>
<evidence type="ECO:0000256" key="6">
    <source>
        <dbReference type="SAM" id="MobiDB-lite"/>
    </source>
</evidence>
<feature type="transmembrane region" description="Helical" evidence="7">
    <location>
        <begin position="129"/>
        <end position="145"/>
    </location>
</feature>
<evidence type="ECO:0000259" key="8">
    <source>
        <dbReference type="Pfam" id="PF10334"/>
    </source>
</evidence>
<keyword evidence="10" id="KW-1185">Reference proteome</keyword>
<reference evidence="9 10" key="1">
    <citation type="submission" date="2024-01" db="EMBL/GenBank/DDBJ databases">
        <title>A draft genome for a cacao thread blight-causing isolate of Paramarasmius palmivorus.</title>
        <authorList>
            <person name="Baruah I.K."/>
            <person name="Bukari Y."/>
            <person name="Amoako-Attah I."/>
            <person name="Meinhardt L.W."/>
            <person name="Bailey B.A."/>
            <person name="Cohen S.P."/>
        </authorList>
    </citation>
    <scope>NUCLEOTIDE SEQUENCE [LARGE SCALE GENOMIC DNA]</scope>
    <source>
        <strain evidence="9 10">GH-12</strain>
    </source>
</reference>
<organism evidence="9 10">
    <name type="scientific">Paramarasmius palmivorus</name>
    <dbReference type="NCBI Taxonomy" id="297713"/>
    <lineage>
        <taxon>Eukaryota</taxon>
        <taxon>Fungi</taxon>
        <taxon>Dikarya</taxon>
        <taxon>Basidiomycota</taxon>
        <taxon>Agaricomycotina</taxon>
        <taxon>Agaricomycetes</taxon>
        <taxon>Agaricomycetidae</taxon>
        <taxon>Agaricales</taxon>
        <taxon>Marasmiineae</taxon>
        <taxon>Marasmiaceae</taxon>
        <taxon>Paramarasmius</taxon>
    </lineage>
</organism>
<comment type="similarity">
    <text evidence="2">Belongs to the GDT1 family.</text>
</comment>
<dbReference type="PANTHER" id="PTHR37994:SF1">
    <property type="entry name" value="ER TRANSPORTER 6TM N-TERMINAL DOMAIN-CONTAINING PROTEIN"/>
    <property type="match status" value="1"/>
</dbReference>
<feature type="compositionally biased region" description="Acidic residues" evidence="6">
    <location>
        <begin position="638"/>
        <end position="647"/>
    </location>
</feature>
<dbReference type="PANTHER" id="PTHR37994">
    <property type="entry name" value="ARAE_2_N DOMAIN-CONTAINING PROTEIN-RELATED"/>
    <property type="match status" value="1"/>
</dbReference>
<evidence type="ECO:0000313" key="10">
    <source>
        <dbReference type="Proteomes" id="UP001383192"/>
    </source>
</evidence>
<dbReference type="GO" id="GO:0006816">
    <property type="term" value="P:calcium ion transport"/>
    <property type="evidence" value="ECO:0007669"/>
    <property type="project" value="UniProtKB-ARBA"/>
</dbReference>
<evidence type="ECO:0000256" key="7">
    <source>
        <dbReference type="SAM" id="Phobius"/>
    </source>
</evidence>
<evidence type="ECO:0000313" key="9">
    <source>
        <dbReference type="EMBL" id="KAK7062684.1"/>
    </source>
</evidence>
<feature type="domain" description="DUF2421" evidence="8">
    <location>
        <begin position="296"/>
        <end position="465"/>
    </location>
</feature>